<name>A0A1V4J1A7_9CLOT</name>
<dbReference type="FunFam" id="3.40.50.300:FF:000006">
    <property type="entry name" value="DNA-binding transcriptional regulator NtrC"/>
    <property type="match status" value="1"/>
</dbReference>
<dbReference type="Pfam" id="PF00158">
    <property type="entry name" value="Sigma54_activat"/>
    <property type="match status" value="1"/>
</dbReference>
<evidence type="ECO:0000256" key="2">
    <source>
        <dbReference type="ARBA" id="ARBA00022840"/>
    </source>
</evidence>
<dbReference type="SMART" id="SM00091">
    <property type="entry name" value="PAS"/>
    <property type="match status" value="2"/>
</dbReference>
<evidence type="ECO:0000256" key="5">
    <source>
        <dbReference type="SAM" id="Coils"/>
    </source>
</evidence>
<keyword evidence="5" id="KW-0175">Coiled coil</keyword>
<dbReference type="InterPro" id="IPR003593">
    <property type="entry name" value="AAA+_ATPase"/>
</dbReference>
<dbReference type="PANTHER" id="PTHR32071">
    <property type="entry name" value="TRANSCRIPTIONAL REGULATORY PROTEIN"/>
    <property type="match status" value="1"/>
</dbReference>
<evidence type="ECO:0000256" key="1">
    <source>
        <dbReference type="ARBA" id="ARBA00022741"/>
    </source>
</evidence>
<dbReference type="SMART" id="SM00382">
    <property type="entry name" value="AAA"/>
    <property type="match status" value="1"/>
</dbReference>
<evidence type="ECO:0000313" key="10">
    <source>
        <dbReference type="Proteomes" id="UP000191056"/>
    </source>
</evidence>
<dbReference type="InterPro" id="IPR002197">
    <property type="entry name" value="HTH_Fis"/>
</dbReference>
<dbReference type="Gene3D" id="1.10.8.60">
    <property type="match status" value="1"/>
</dbReference>
<feature type="coiled-coil region" evidence="5">
    <location>
        <begin position="233"/>
        <end position="260"/>
    </location>
</feature>
<dbReference type="PROSITE" id="PS00675">
    <property type="entry name" value="SIGMA54_INTERACT_1"/>
    <property type="match status" value="1"/>
</dbReference>
<gene>
    <name evidence="8" type="ORF">CLCHR_02970</name>
    <name evidence="9" type="ORF">D2A34_09460</name>
</gene>
<dbReference type="Proteomes" id="UP000191056">
    <property type="component" value="Unassembled WGS sequence"/>
</dbReference>
<dbReference type="PROSITE" id="PS00676">
    <property type="entry name" value="SIGMA54_INTERACT_2"/>
    <property type="match status" value="1"/>
</dbReference>
<dbReference type="InterPro" id="IPR025662">
    <property type="entry name" value="Sigma_54_int_dom_ATP-bd_1"/>
</dbReference>
<dbReference type="InterPro" id="IPR000014">
    <property type="entry name" value="PAS"/>
</dbReference>
<dbReference type="SUPFAM" id="SSF52540">
    <property type="entry name" value="P-loop containing nucleoside triphosphate hydrolases"/>
    <property type="match status" value="1"/>
</dbReference>
<dbReference type="EC" id="1.1.1.144" evidence="8"/>
<dbReference type="STRING" id="225345.CLCHR_02970"/>
<dbReference type="EMBL" id="MZGT01000003">
    <property type="protein sequence ID" value="OPJ65939.1"/>
    <property type="molecule type" value="Genomic_DNA"/>
</dbReference>
<evidence type="ECO:0000259" key="7">
    <source>
        <dbReference type="PROSITE" id="PS50112"/>
    </source>
</evidence>
<sequence length="574" mass="64350">MGKEPLLANYLEKFKVILDNMFNAIIAVDNSNNIFFINEAASILFDIDCENSLGEDINKLILNSEIAYFLSTKREEIKRTIVVGELNLILSIIPLCESSDLKGSILIFSNVTNYNQLLHKLDEERNSTEILNTVIETAYDGMVIIDKAGIITMMSNAYTDFLGIKREDAIGKHVSEVIENTRMPIVLETGKEEVAQLHRIKGNYMIASRIPIIKNGEIIGVVGKVLFRNVKELNSLYKKISVIEKELANYKSKLKELNTASYSLENIIGESDTILLAKAIVQKAAHTSSNVLILGESGTGKEIFAHAIHSESNRHEGPFVKVNCAAIPSDLLESELFGYEAGAFTGAKKEGKIGKFEIANEGTIFLDEIGDMPLHMQVKLLRVIQEREVEKVGGVATKKINIRIIAATNRNLERLVSEGKFREDLYYRLNVVTIEIPPLRERGNDIILISNHLIKKLSVDLDKRVKGISKEAEQYLKTYEWKGNVRELENILERAINIMGDSEVINVDDLPKEITGKKASIIPKRLHDIIEESEKNAIILALRASNGNKTKAAKILDIGRTSLYEKIEKYKIQV</sequence>
<dbReference type="InterPro" id="IPR002078">
    <property type="entry name" value="Sigma_54_int"/>
</dbReference>
<keyword evidence="3" id="KW-0805">Transcription regulation</keyword>
<organism evidence="8 10">
    <name type="scientific">Clostridium chromiireducens</name>
    <dbReference type="NCBI Taxonomy" id="225345"/>
    <lineage>
        <taxon>Bacteria</taxon>
        <taxon>Bacillati</taxon>
        <taxon>Bacillota</taxon>
        <taxon>Clostridia</taxon>
        <taxon>Eubacteriales</taxon>
        <taxon>Clostridiaceae</taxon>
        <taxon>Clostridium</taxon>
    </lineage>
</organism>
<proteinExistence type="predicted"/>
<dbReference type="Proteomes" id="UP000265930">
    <property type="component" value="Unassembled WGS sequence"/>
</dbReference>
<dbReference type="RefSeq" id="WP_079437884.1">
    <property type="nucleotide sequence ID" value="NZ_MZGT01000003.1"/>
</dbReference>
<dbReference type="InterPro" id="IPR025943">
    <property type="entry name" value="Sigma_54_int_dom_ATP-bd_2"/>
</dbReference>
<dbReference type="GO" id="GO:0043565">
    <property type="term" value="F:sequence-specific DNA binding"/>
    <property type="evidence" value="ECO:0007669"/>
    <property type="project" value="InterPro"/>
</dbReference>
<dbReference type="Gene3D" id="3.40.50.300">
    <property type="entry name" value="P-loop containing nucleotide triphosphate hydrolases"/>
    <property type="match status" value="1"/>
</dbReference>
<dbReference type="EC" id="1.1.1.243" evidence="8"/>
<comment type="caution">
    <text evidence="8">The sequence shown here is derived from an EMBL/GenBank/DDBJ whole genome shotgun (WGS) entry which is preliminary data.</text>
</comment>
<evidence type="ECO:0000313" key="9">
    <source>
        <dbReference type="EMBL" id="RII35416.1"/>
    </source>
</evidence>
<dbReference type="SUPFAM" id="SSF46689">
    <property type="entry name" value="Homeodomain-like"/>
    <property type="match status" value="1"/>
</dbReference>
<dbReference type="Gene3D" id="1.10.10.60">
    <property type="entry name" value="Homeodomain-like"/>
    <property type="match status" value="1"/>
</dbReference>
<reference evidence="8 10" key="1">
    <citation type="submission" date="2017-03" db="EMBL/GenBank/DDBJ databases">
        <title>Genome sequence of Clostridium chromiireducens DSM 23318.</title>
        <authorList>
            <person name="Poehlein A."/>
            <person name="Daniel R."/>
        </authorList>
    </citation>
    <scope>NUCLEOTIDE SEQUENCE [LARGE SCALE GENOMIC DNA]</scope>
    <source>
        <strain evidence="8 10">DSM 23318</strain>
    </source>
</reference>
<evidence type="ECO:0000313" key="11">
    <source>
        <dbReference type="Proteomes" id="UP000265930"/>
    </source>
</evidence>
<evidence type="ECO:0000256" key="4">
    <source>
        <dbReference type="ARBA" id="ARBA00023163"/>
    </source>
</evidence>
<dbReference type="OrthoDB" id="9803970at2"/>
<dbReference type="Gene3D" id="3.30.450.20">
    <property type="entry name" value="PAS domain"/>
    <property type="match status" value="2"/>
</dbReference>
<evidence type="ECO:0000256" key="3">
    <source>
        <dbReference type="ARBA" id="ARBA00023015"/>
    </source>
</evidence>
<dbReference type="InterPro" id="IPR009057">
    <property type="entry name" value="Homeodomain-like_sf"/>
</dbReference>
<dbReference type="PROSITE" id="PS50112">
    <property type="entry name" value="PAS"/>
    <property type="match status" value="1"/>
</dbReference>
<dbReference type="EC" id="1.14.13.48" evidence="8"/>
<feature type="domain" description="Sigma-54 factor interaction" evidence="6">
    <location>
        <begin position="267"/>
        <end position="497"/>
    </location>
</feature>
<dbReference type="CDD" id="cd00009">
    <property type="entry name" value="AAA"/>
    <property type="match status" value="1"/>
</dbReference>
<evidence type="ECO:0000259" key="6">
    <source>
        <dbReference type="PROSITE" id="PS50045"/>
    </source>
</evidence>
<keyword evidence="2" id="KW-0067">ATP-binding</keyword>
<keyword evidence="10" id="KW-1185">Reference proteome</keyword>
<dbReference type="Pfam" id="PF02954">
    <property type="entry name" value="HTH_8"/>
    <property type="match status" value="1"/>
</dbReference>
<dbReference type="GO" id="GO:0018459">
    <property type="term" value="F:carveol dehydrogenase activity"/>
    <property type="evidence" value="ECO:0007669"/>
    <property type="project" value="UniProtKB-EC"/>
</dbReference>
<dbReference type="SUPFAM" id="SSF55785">
    <property type="entry name" value="PYP-like sensor domain (PAS domain)"/>
    <property type="match status" value="2"/>
</dbReference>
<accession>A0A1V4J1A7</accession>
<keyword evidence="8" id="KW-0560">Oxidoreductase</keyword>
<dbReference type="InterPro" id="IPR035965">
    <property type="entry name" value="PAS-like_dom_sf"/>
</dbReference>
<keyword evidence="1" id="KW-0547">Nucleotide-binding</keyword>
<dbReference type="InterPro" id="IPR027417">
    <property type="entry name" value="P-loop_NTPase"/>
</dbReference>
<dbReference type="PROSITE" id="PS50045">
    <property type="entry name" value="SIGMA54_INTERACT_4"/>
    <property type="match status" value="1"/>
</dbReference>
<dbReference type="Pfam" id="PF00989">
    <property type="entry name" value="PAS"/>
    <property type="match status" value="2"/>
</dbReference>
<keyword evidence="4" id="KW-0804">Transcription</keyword>
<dbReference type="EMBL" id="QXDJ01000002">
    <property type="protein sequence ID" value="RII35416.1"/>
    <property type="molecule type" value="Genomic_DNA"/>
</dbReference>
<dbReference type="CDD" id="cd00130">
    <property type="entry name" value="PAS"/>
    <property type="match status" value="1"/>
</dbReference>
<dbReference type="GO" id="GO:0005524">
    <property type="term" value="F:ATP binding"/>
    <property type="evidence" value="ECO:0007669"/>
    <property type="project" value="UniProtKB-KW"/>
</dbReference>
<dbReference type="InterPro" id="IPR058031">
    <property type="entry name" value="AAA_lid_NorR"/>
</dbReference>
<evidence type="ECO:0000313" key="8">
    <source>
        <dbReference type="EMBL" id="OPJ65939.1"/>
    </source>
</evidence>
<reference evidence="9 11" key="2">
    <citation type="submission" date="2018-08" db="EMBL/GenBank/DDBJ databases">
        <title>Genome of Clostridium chromiireducens C1, DSM12136.</title>
        <authorList>
            <person name="Xing M."/>
            <person name="Wei Y."/>
            <person name="Ang E.L."/>
            <person name="Zhao H."/>
            <person name="Zhang Y."/>
        </authorList>
    </citation>
    <scope>NUCLEOTIDE SEQUENCE [LARGE SCALE GENOMIC DNA]</scope>
    <source>
        <strain evidence="9 11">C1</strain>
    </source>
</reference>
<dbReference type="GO" id="GO:0006355">
    <property type="term" value="P:regulation of DNA-templated transcription"/>
    <property type="evidence" value="ECO:0007669"/>
    <property type="project" value="InterPro"/>
</dbReference>
<dbReference type="PANTHER" id="PTHR32071:SF57">
    <property type="entry name" value="C4-DICARBOXYLATE TRANSPORT TRANSCRIPTIONAL REGULATORY PROTEIN DCTD"/>
    <property type="match status" value="1"/>
</dbReference>
<dbReference type="PRINTS" id="PR01590">
    <property type="entry name" value="HTHFIS"/>
</dbReference>
<feature type="domain" description="PAS" evidence="7">
    <location>
        <begin position="127"/>
        <end position="178"/>
    </location>
</feature>
<dbReference type="GO" id="GO:0018457">
    <property type="term" value="F:perillyl-alcohol dehydrogenase (NAD+) activity"/>
    <property type="evidence" value="ECO:0007669"/>
    <property type="project" value="UniProtKB-EC"/>
</dbReference>
<dbReference type="NCBIfam" id="TIGR00229">
    <property type="entry name" value="sensory_box"/>
    <property type="match status" value="1"/>
</dbReference>
<dbReference type="AlphaFoldDB" id="A0A1V4J1A7"/>
<dbReference type="Pfam" id="PF25601">
    <property type="entry name" value="AAA_lid_14"/>
    <property type="match status" value="1"/>
</dbReference>
<dbReference type="InterPro" id="IPR013767">
    <property type="entry name" value="PAS_fold"/>
</dbReference>
<dbReference type="EC" id="1.14.13.49" evidence="8"/>
<protein>
    <submittedName>
        <fullName evidence="8">Limonene hydroxylase</fullName>
        <ecNumber evidence="8">1.1.1.144</ecNumber>
        <ecNumber evidence="8">1.1.1.243</ecNumber>
        <ecNumber evidence="8">1.14.13.48</ecNumber>
        <ecNumber evidence="8">1.14.13.49</ecNumber>
    </submittedName>
    <submittedName>
        <fullName evidence="9">PAS domain-containing protein</fullName>
    </submittedName>
</protein>